<reference evidence="1 2" key="1">
    <citation type="submission" date="2019-03" db="EMBL/GenBank/DDBJ databases">
        <title>Genomic features of bacteria from cold environments.</title>
        <authorList>
            <person name="Shen L."/>
        </authorList>
    </citation>
    <scope>NUCLEOTIDE SEQUENCE [LARGE SCALE GENOMIC DNA]</scope>
    <source>
        <strain evidence="2">T3246-1</strain>
    </source>
</reference>
<dbReference type="Gene3D" id="3.30.530.20">
    <property type="match status" value="1"/>
</dbReference>
<comment type="caution">
    <text evidence="1">The sequence shown here is derived from an EMBL/GenBank/DDBJ whole genome shotgun (WGS) entry which is preliminary data.</text>
</comment>
<accession>A0ABY2E8J6</accession>
<name>A0ABY2E8J6_9MICO</name>
<protein>
    <recommendedName>
        <fullName evidence="3">SRPBCC family protein</fullName>
    </recommendedName>
</protein>
<evidence type="ECO:0008006" key="3">
    <source>
        <dbReference type="Google" id="ProtNLM"/>
    </source>
</evidence>
<organism evidence="1 2">
    <name type="scientific">Occultella glacieicola</name>
    <dbReference type="NCBI Taxonomy" id="2518684"/>
    <lineage>
        <taxon>Bacteria</taxon>
        <taxon>Bacillati</taxon>
        <taxon>Actinomycetota</taxon>
        <taxon>Actinomycetes</taxon>
        <taxon>Micrococcales</taxon>
        <taxon>Ruaniaceae</taxon>
        <taxon>Occultella</taxon>
    </lineage>
</organism>
<gene>
    <name evidence="1" type="ORF">EXU48_03135</name>
</gene>
<evidence type="ECO:0000313" key="1">
    <source>
        <dbReference type="EMBL" id="TDE97645.1"/>
    </source>
</evidence>
<dbReference type="EMBL" id="SMNA01000002">
    <property type="protein sequence ID" value="TDE97645.1"/>
    <property type="molecule type" value="Genomic_DNA"/>
</dbReference>
<dbReference type="Proteomes" id="UP000504882">
    <property type="component" value="Unassembled WGS sequence"/>
</dbReference>
<sequence length="152" mass="17264">MRVTRSVGVAAPLAEVWDRVTAPAGINDELAPFLTMTMPARWRAETIATVPVGEHLGRAHLRLAGLVPVEYDDLFLVAVAAPTMFHERSEMVTARVWEHRRELVALADEYTRVTDEVTMVPRFPLPGRRVRVLIDALFAHRHRRLQAWAHSR</sequence>
<evidence type="ECO:0000313" key="2">
    <source>
        <dbReference type="Proteomes" id="UP000504882"/>
    </source>
</evidence>
<dbReference type="SUPFAM" id="SSF55961">
    <property type="entry name" value="Bet v1-like"/>
    <property type="match status" value="1"/>
</dbReference>
<keyword evidence="2" id="KW-1185">Reference proteome</keyword>
<dbReference type="InterPro" id="IPR023393">
    <property type="entry name" value="START-like_dom_sf"/>
</dbReference>
<proteinExistence type="predicted"/>